<protein>
    <recommendedName>
        <fullName evidence="5">Transmembrane protein</fullName>
    </recommendedName>
</protein>
<organism evidence="3 4">
    <name type="scientific">Hydnum rufescens UP504</name>
    <dbReference type="NCBI Taxonomy" id="1448309"/>
    <lineage>
        <taxon>Eukaryota</taxon>
        <taxon>Fungi</taxon>
        <taxon>Dikarya</taxon>
        <taxon>Basidiomycota</taxon>
        <taxon>Agaricomycotina</taxon>
        <taxon>Agaricomycetes</taxon>
        <taxon>Cantharellales</taxon>
        <taxon>Hydnaceae</taxon>
        <taxon>Hydnum</taxon>
    </lineage>
</organism>
<gene>
    <name evidence="3" type="ORF">BS47DRAFT_1347791</name>
</gene>
<keyword evidence="2" id="KW-0472">Membrane</keyword>
<feature type="region of interest" description="Disordered" evidence="1">
    <location>
        <begin position="1"/>
        <end position="55"/>
    </location>
</feature>
<name>A0A9P6ARJ4_9AGAM</name>
<evidence type="ECO:0008006" key="5">
    <source>
        <dbReference type="Google" id="ProtNLM"/>
    </source>
</evidence>
<dbReference type="AlphaFoldDB" id="A0A9P6ARJ4"/>
<evidence type="ECO:0000256" key="1">
    <source>
        <dbReference type="SAM" id="MobiDB-lite"/>
    </source>
</evidence>
<reference evidence="3" key="1">
    <citation type="journal article" date="2020" name="Nat. Commun.">
        <title>Large-scale genome sequencing of mycorrhizal fungi provides insights into the early evolution of symbiotic traits.</title>
        <authorList>
            <person name="Miyauchi S."/>
            <person name="Kiss E."/>
            <person name="Kuo A."/>
            <person name="Drula E."/>
            <person name="Kohler A."/>
            <person name="Sanchez-Garcia M."/>
            <person name="Morin E."/>
            <person name="Andreopoulos B."/>
            <person name="Barry K.W."/>
            <person name="Bonito G."/>
            <person name="Buee M."/>
            <person name="Carver A."/>
            <person name="Chen C."/>
            <person name="Cichocki N."/>
            <person name="Clum A."/>
            <person name="Culley D."/>
            <person name="Crous P.W."/>
            <person name="Fauchery L."/>
            <person name="Girlanda M."/>
            <person name="Hayes R.D."/>
            <person name="Keri Z."/>
            <person name="LaButti K."/>
            <person name="Lipzen A."/>
            <person name="Lombard V."/>
            <person name="Magnuson J."/>
            <person name="Maillard F."/>
            <person name="Murat C."/>
            <person name="Nolan M."/>
            <person name="Ohm R.A."/>
            <person name="Pangilinan J."/>
            <person name="Pereira M.F."/>
            <person name="Perotto S."/>
            <person name="Peter M."/>
            <person name="Pfister S."/>
            <person name="Riley R."/>
            <person name="Sitrit Y."/>
            <person name="Stielow J.B."/>
            <person name="Szollosi G."/>
            <person name="Zifcakova L."/>
            <person name="Stursova M."/>
            <person name="Spatafora J.W."/>
            <person name="Tedersoo L."/>
            <person name="Vaario L.M."/>
            <person name="Yamada A."/>
            <person name="Yan M."/>
            <person name="Wang P."/>
            <person name="Xu J."/>
            <person name="Bruns T."/>
            <person name="Baldrian P."/>
            <person name="Vilgalys R."/>
            <person name="Dunand C."/>
            <person name="Henrissat B."/>
            <person name="Grigoriev I.V."/>
            <person name="Hibbett D."/>
            <person name="Nagy L.G."/>
            <person name="Martin F.M."/>
        </authorList>
    </citation>
    <scope>NUCLEOTIDE SEQUENCE</scope>
    <source>
        <strain evidence="3">UP504</strain>
    </source>
</reference>
<dbReference type="EMBL" id="MU129013">
    <property type="protein sequence ID" value="KAF9510643.1"/>
    <property type="molecule type" value="Genomic_DNA"/>
</dbReference>
<feature type="compositionally biased region" description="Polar residues" evidence="1">
    <location>
        <begin position="11"/>
        <end position="23"/>
    </location>
</feature>
<evidence type="ECO:0000313" key="4">
    <source>
        <dbReference type="Proteomes" id="UP000886523"/>
    </source>
</evidence>
<comment type="caution">
    <text evidence="3">The sequence shown here is derived from an EMBL/GenBank/DDBJ whole genome shotgun (WGS) entry which is preliminary data.</text>
</comment>
<keyword evidence="2" id="KW-1133">Transmembrane helix</keyword>
<accession>A0A9P6ARJ4</accession>
<proteinExistence type="predicted"/>
<keyword evidence="4" id="KW-1185">Reference proteome</keyword>
<dbReference type="Proteomes" id="UP000886523">
    <property type="component" value="Unassembled WGS sequence"/>
</dbReference>
<keyword evidence="2" id="KW-0812">Transmembrane</keyword>
<feature type="transmembrane region" description="Helical" evidence="2">
    <location>
        <begin position="64"/>
        <end position="85"/>
    </location>
</feature>
<evidence type="ECO:0000256" key="2">
    <source>
        <dbReference type="SAM" id="Phobius"/>
    </source>
</evidence>
<sequence length="86" mass="9552">MIILDSLPVSKASSTETGPSNGPSRLDIPPPYLPHHRQADSDTASETTHVEKVNKRKGKRRRKWILIFVGFVLYTAGLTTLLALVR</sequence>
<evidence type="ECO:0000313" key="3">
    <source>
        <dbReference type="EMBL" id="KAF9510643.1"/>
    </source>
</evidence>